<evidence type="ECO:0000256" key="6">
    <source>
        <dbReference type="SAM" id="Phobius"/>
    </source>
</evidence>
<dbReference type="Proteomes" id="UP001652740">
    <property type="component" value="Unplaced"/>
</dbReference>
<feature type="transmembrane region" description="Helical" evidence="6">
    <location>
        <begin position="176"/>
        <end position="196"/>
    </location>
</feature>
<feature type="transmembrane region" description="Helical" evidence="6">
    <location>
        <begin position="239"/>
        <end position="257"/>
    </location>
</feature>
<feature type="domain" description="Phosphatidic acid phosphatase type 2/haloperoxidase" evidence="7">
    <location>
        <begin position="108"/>
        <end position="254"/>
    </location>
</feature>
<dbReference type="PANTHER" id="PTHR10165">
    <property type="entry name" value="LIPID PHOSPHATE PHOSPHATASE"/>
    <property type="match status" value="1"/>
</dbReference>
<dbReference type="GeneID" id="113522008"/>
<reference evidence="9" key="1">
    <citation type="submission" date="2025-08" db="UniProtKB">
        <authorList>
            <consortium name="RefSeq"/>
        </authorList>
    </citation>
    <scope>IDENTIFICATION</scope>
    <source>
        <tissue evidence="9">Whole larvae</tissue>
    </source>
</reference>
<dbReference type="PANTHER" id="PTHR10165:SF197">
    <property type="entry name" value="FI04477P-RELATED"/>
    <property type="match status" value="1"/>
</dbReference>
<keyword evidence="4 6" id="KW-1133">Transmembrane helix</keyword>
<name>A0ABM3MX26_GALME</name>
<dbReference type="SMART" id="SM00014">
    <property type="entry name" value="acidPPc"/>
    <property type="match status" value="1"/>
</dbReference>
<gene>
    <name evidence="9" type="primary">LOC113522008</name>
</gene>
<evidence type="ECO:0000313" key="8">
    <source>
        <dbReference type="Proteomes" id="UP001652740"/>
    </source>
</evidence>
<evidence type="ECO:0000256" key="1">
    <source>
        <dbReference type="ARBA" id="ARBA00004141"/>
    </source>
</evidence>
<feature type="transmembrane region" description="Helical" evidence="6">
    <location>
        <begin position="14"/>
        <end position="35"/>
    </location>
</feature>
<dbReference type="RefSeq" id="XP_052755891.1">
    <property type="nucleotide sequence ID" value="XM_052899931.1"/>
</dbReference>
<dbReference type="Pfam" id="PF01569">
    <property type="entry name" value="PAP2"/>
    <property type="match status" value="1"/>
</dbReference>
<comment type="subcellular location">
    <subcellularLocation>
        <location evidence="1">Membrane</location>
        <topology evidence="1">Multi-pass membrane protein</topology>
    </subcellularLocation>
</comment>
<dbReference type="CDD" id="cd03384">
    <property type="entry name" value="PAP2_wunen"/>
    <property type="match status" value="1"/>
</dbReference>
<dbReference type="SUPFAM" id="SSF48317">
    <property type="entry name" value="Acid phosphatase/Vanadium-dependent haloperoxidase"/>
    <property type="match status" value="1"/>
</dbReference>
<dbReference type="Gene3D" id="1.20.144.10">
    <property type="entry name" value="Phosphatidic acid phosphatase type 2/haloperoxidase"/>
    <property type="match status" value="1"/>
</dbReference>
<evidence type="ECO:0000256" key="3">
    <source>
        <dbReference type="ARBA" id="ARBA00022692"/>
    </source>
</evidence>
<dbReference type="InterPro" id="IPR036938">
    <property type="entry name" value="PAP2/HPO_sf"/>
</dbReference>
<keyword evidence="3 6" id="KW-0812">Transmembrane</keyword>
<sequence>MSKRDASVHLLRKIVLDLLLLSGLVGCIFITNFLWQPFARGFFCGDESLMFPYKKDTVSSSMLRIVGLGLPMLSMIICEWILLRKEQDDVMCFGVRIPAWVRGTYCALASFALGVCFVELTANIAKNTIGRPRPHFFDLCRPSVDCNSPEWQNRYIQAHEYHCTGNQTELFKDMRMSFLSGHSSWAAYSMIYLALYLENRMVWRGTRVLRHTLQFAAVMLSWFTALSRVSDYKHHWSDVLAGYFMGLAGAIIMWTWGTDLVQKTKKHKSLPQHDVTLTIQNHDTPSY</sequence>
<dbReference type="InterPro" id="IPR000326">
    <property type="entry name" value="PAP2/HPO"/>
</dbReference>
<feature type="transmembrane region" description="Helical" evidence="6">
    <location>
        <begin position="62"/>
        <end position="83"/>
    </location>
</feature>
<protein>
    <submittedName>
        <fullName evidence="9">Phosphatidate phosphatase</fullName>
    </submittedName>
</protein>
<dbReference type="InterPro" id="IPR043216">
    <property type="entry name" value="PAP-like"/>
</dbReference>
<keyword evidence="8" id="KW-1185">Reference proteome</keyword>
<organism evidence="8 9">
    <name type="scientific">Galleria mellonella</name>
    <name type="common">Greater wax moth</name>
    <dbReference type="NCBI Taxonomy" id="7137"/>
    <lineage>
        <taxon>Eukaryota</taxon>
        <taxon>Metazoa</taxon>
        <taxon>Ecdysozoa</taxon>
        <taxon>Arthropoda</taxon>
        <taxon>Hexapoda</taxon>
        <taxon>Insecta</taxon>
        <taxon>Pterygota</taxon>
        <taxon>Neoptera</taxon>
        <taxon>Endopterygota</taxon>
        <taxon>Lepidoptera</taxon>
        <taxon>Glossata</taxon>
        <taxon>Ditrysia</taxon>
        <taxon>Pyraloidea</taxon>
        <taxon>Pyralidae</taxon>
        <taxon>Galleriinae</taxon>
        <taxon>Galleria</taxon>
    </lineage>
</organism>
<keyword evidence="5 6" id="KW-0472">Membrane</keyword>
<proteinExistence type="inferred from homology"/>
<evidence type="ECO:0000256" key="4">
    <source>
        <dbReference type="ARBA" id="ARBA00022989"/>
    </source>
</evidence>
<feature type="transmembrane region" description="Helical" evidence="6">
    <location>
        <begin position="104"/>
        <end position="125"/>
    </location>
</feature>
<evidence type="ECO:0000256" key="2">
    <source>
        <dbReference type="ARBA" id="ARBA00008816"/>
    </source>
</evidence>
<accession>A0ABM3MX26</accession>
<comment type="similarity">
    <text evidence="2">Belongs to the PA-phosphatase related phosphoesterase family.</text>
</comment>
<evidence type="ECO:0000256" key="5">
    <source>
        <dbReference type="ARBA" id="ARBA00023136"/>
    </source>
</evidence>
<feature type="transmembrane region" description="Helical" evidence="6">
    <location>
        <begin position="208"/>
        <end position="227"/>
    </location>
</feature>
<evidence type="ECO:0000259" key="7">
    <source>
        <dbReference type="SMART" id="SM00014"/>
    </source>
</evidence>
<evidence type="ECO:0000313" key="9">
    <source>
        <dbReference type="RefSeq" id="XP_052755891.1"/>
    </source>
</evidence>